<dbReference type="Gene3D" id="3.40.50.150">
    <property type="entry name" value="Vaccinia Virus protein VP39"/>
    <property type="match status" value="1"/>
</dbReference>
<accession>K9XR25</accession>
<dbReference type="GO" id="GO:0008168">
    <property type="term" value="F:methyltransferase activity"/>
    <property type="evidence" value="ECO:0007669"/>
    <property type="project" value="UniProtKB-KW"/>
</dbReference>
<dbReference type="STRING" id="111780.Sta7437_1421"/>
<dbReference type="Proteomes" id="UP000010473">
    <property type="component" value="Chromosome"/>
</dbReference>
<keyword evidence="1" id="KW-0489">Methyltransferase</keyword>
<dbReference type="HOGENOM" id="CLU_1223954_0_0_3"/>
<evidence type="ECO:0000313" key="1">
    <source>
        <dbReference type="EMBL" id="AFZ34988.1"/>
    </source>
</evidence>
<keyword evidence="1" id="KW-0808">Transferase</keyword>
<dbReference type="PANTHER" id="PTHR43861">
    <property type="entry name" value="TRANS-ACONITATE 2-METHYLTRANSFERASE-RELATED"/>
    <property type="match status" value="1"/>
</dbReference>
<dbReference type="SUPFAM" id="SSF53335">
    <property type="entry name" value="S-adenosyl-L-methionine-dependent methyltransferases"/>
    <property type="match status" value="1"/>
</dbReference>
<dbReference type="Pfam" id="PF13489">
    <property type="entry name" value="Methyltransf_23"/>
    <property type="match status" value="1"/>
</dbReference>
<dbReference type="CDD" id="cd02440">
    <property type="entry name" value="AdoMet_MTases"/>
    <property type="match status" value="1"/>
</dbReference>
<dbReference type="KEGG" id="scs:Sta7437_1421"/>
<dbReference type="GO" id="GO:0032259">
    <property type="term" value="P:methylation"/>
    <property type="evidence" value="ECO:0007669"/>
    <property type="project" value="UniProtKB-KW"/>
</dbReference>
<protein>
    <submittedName>
        <fullName evidence="1">Methyltransferase type 12</fullName>
    </submittedName>
</protein>
<evidence type="ECO:0000313" key="2">
    <source>
        <dbReference type="Proteomes" id="UP000010473"/>
    </source>
</evidence>
<organism evidence="1 2">
    <name type="scientific">Stanieria cyanosphaera (strain ATCC 29371 / PCC 7437)</name>
    <dbReference type="NCBI Taxonomy" id="111780"/>
    <lineage>
        <taxon>Bacteria</taxon>
        <taxon>Bacillati</taxon>
        <taxon>Cyanobacteriota</taxon>
        <taxon>Cyanophyceae</taxon>
        <taxon>Pleurocapsales</taxon>
        <taxon>Dermocarpellaceae</taxon>
        <taxon>Stanieria</taxon>
    </lineage>
</organism>
<reference evidence="2" key="1">
    <citation type="journal article" date="2013" name="Proc. Natl. Acad. Sci. U.S.A.">
        <title>Improving the coverage of the cyanobacterial phylum using diversity-driven genome sequencing.</title>
        <authorList>
            <person name="Shih P.M."/>
            <person name="Wu D."/>
            <person name="Latifi A."/>
            <person name="Axen S.D."/>
            <person name="Fewer D.P."/>
            <person name="Talla E."/>
            <person name="Calteau A."/>
            <person name="Cai F."/>
            <person name="Tandeau de Marsac N."/>
            <person name="Rippka R."/>
            <person name="Herdman M."/>
            <person name="Sivonen K."/>
            <person name="Coursin T."/>
            <person name="Laurent T."/>
            <person name="Goodwin L."/>
            <person name="Nolan M."/>
            <person name="Davenport K.W."/>
            <person name="Han C.S."/>
            <person name="Rubin E.M."/>
            <person name="Eisen J.A."/>
            <person name="Woyke T."/>
            <person name="Gugger M."/>
            <person name="Kerfeld C.A."/>
        </authorList>
    </citation>
    <scope>NUCLEOTIDE SEQUENCE [LARGE SCALE GENOMIC DNA]</scope>
    <source>
        <strain evidence="2">ATCC 29371 / PCC 7437</strain>
    </source>
</reference>
<dbReference type="InterPro" id="IPR029063">
    <property type="entry name" value="SAM-dependent_MTases_sf"/>
</dbReference>
<keyword evidence="2" id="KW-1185">Reference proteome</keyword>
<dbReference type="eggNOG" id="COG0500">
    <property type="taxonomic scope" value="Bacteria"/>
</dbReference>
<dbReference type="PATRIC" id="fig|111780.3.peg.1482"/>
<gene>
    <name evidence="1" type="ordered locus">Sta7437_1421</name>
</gene>
<sequence length="206" mass="23713">MKRKDNNLEVSNTQARDYTELLIAKQQIGWKRFIDVQAPYRWNLQRLNPGLTLDLGCGIGRNLINLKGKGVGIDHNLNSIKVARNRGLTVFTPEEFHNSTFNTPQRFDSLLVSHVVEHMNQNQAVELCRKYLTHLKPEGKLIIMTPQEAGYKSDPTHVEFMNFPKLQNLTSQLGFKVIKEYSFPFPRILGHLFLYNEFVSVSSRAI</sequence>
<dbReference type="AlphaFoldDB" id="K9XR25"/>
<dbReference type="EMBL" id="CP003653">
    <property type="protein sequence ID" value="AFZ34988.1"/>
    <property type="molecule type" value="Genomic_DNA"/>
</dbReference>
<proteinExistence type="predicted"/>
<name>K9XR25_STAC7</name>
<dbReference type="RefSeq" id="WP_015192660.1">
    <property type="nucleotide sequence ID" value="NC_019748.1"/>
</dbReference>
<dbReference type="OrthoDB" id="9760689at2"/>